<evidence type="ECO:0000256" key="1">
    <source>
        <dbReference type="SAM" id="Phobius"/>
    </source>
</evidence>
<dbReference type="InterPro" id="IPR036938">
    <property type="entry name" value="PAP2/HPO_sf"/>
</dbReference>
<dbReference type="Gene3D" id="1.20.144.10">
    <property type="entry name" value="Phosphatidic acid phosphatase type 2/haloperoxidase"/>
    <property type="match status" value="2"/>
</dbReference>
<dbReference type="EC" id="3.6.1.27" evidence="4"/>
<dbReference type="SUPFAM" id="SSF48317">
    <property type="entry name" value="Acid phosphatase/Vanadium-dependent haloperoxidase"/>
    <property type="match status" value="1"/>
</dbReference>
<keyword evidence="1" id="KW-0472">Membrane</keyword>
<dbReference type="Proteomes" id="UP000246004">
    <property type="component" value="Unassembled WGS sequence"/>
</dbReference>
<name>A0A2A2HDQ7_9EURY</name>
<dbReference type="EMBL" id="LMVN01000019">
    <property type="protein sequence ID" value="PAV07353.1"/>
    <property type="molecule type" value="Genomic_DNA"/>
</dbReference>
<feature type="transmembrane region" description="Helical" evidence="1">
    <location>
        <begin position="36"/>
        <end position="58"/>
    </location>
</feature>
<feature type="transmembrane region" description="Helical" evidence="1">
    <location>
        <begin position="103"/>
        <end position="121"/>
    </location>
</feature>
<dbReference type="OrthoDB" id="10182at2157"/>
<evidence type="ECO:0000313" key="4">
    <source>
        <dbReference type="EMBL" id="PWL07929.1"/>
    </source>
</evidence>
<keyword evidence="1" id="KW-1133">Transmembrane helix</keyword>
<dbReference type="Pfam" id="PF01569">
    <property type="entry name" value="PAP2"/>
    <property type="match status" value="1"/>
</dbReference>
<dbReference type="RefSeq" id="WP_095608723.1">
    <property type="nucleotide sequence ID" value="NZ_LMVN01000019.1"/>
</dbReference>
<dbReference type="InterPro" id="IPR000326">
    <property type="entry name" value="PAP2/HPO"/>
</dbReference>
<organism evidence="3 5">
    <name type="scientific">Methanosphaera cuniculi</name>
    <dbReference type="NCBI Taxonomy" id="1077256"/>
    <lineage>
        <taxon>Archaea</taxon>
        <taxon>Methanobacteriati</taxon>
        <taxon>Methanobacteriota</taxon>
        <taxon>Methanomada group</taxon>
        <taxon>Methanobacteria</taxon>
        <taxon>Methanobacteriales</taxon>
        <taxon>Methanobacteriaceae</taxon>
        <taxon>Methanosphaera</taxon>
    </lineage>
</organism>
<dbReference type="CDD" id="cd03392">
    <property type="entry name" value="PAP2_like_2"/>
    <property type="match status" value="1"/>
</dbReference>
<evidence type="ECO:0000313" key="3">
    <source>
        <dbReference type="EMBL" id="PAV07353.1"/>
    </source>
</evidence>
<feature type="transmembrane region" description="Helical" evidence="1">
    <location>
        <begin position="6"/>
        <end position="24"/>
    </location>
</feature>
<proteinExistence type="predicted"/>
<dbReference type="SMART" id="SM00014">
    <property type="entry name" value="acidPPc"/>
    <property type="match status" value="1"/>
</dbReference>
<dbReference type="GO" id="GO:0050380">
    <property type="term" value="F:undecaprenyl-diphosphatase activity"/>
    <property type="evidence" value="ECO:0007669"/>
    <property type="project" value="UniProtKB-EC"/>
</dbReference>
<evidence type="ECO:0000313" key="5">
    <source>
        <dbReference type="Proteomes" id="UP000217528"/>
    </source>
</evidence>
<protein>
    <submittedName>
        <fullName evidence="4">Undecaprenyl-diphosphatase BcrC</fullName>
        <ecNumber evidence="4">3.6.1.27</ecNumber>
    </submittedName>
</protein>
<accession>A0A2A2HDQ7</accession>
<sequence length="153" mass="17342">MQLVTMMGWMYLGVILAVILYIIGRYHNDKRMCNAGILLFITLIITAGCIEIIKLIIARPRPYTEITSLIVLNHESNLSFPSGHTATATVIAYCLSREYKHTALFMLIPLVVGISRLYLGVHYPSDVICGFIFALIISYVCYHILLRYKIISK</sequence>
<dbReference type="PANTHER" id="PTHR14969">
    <property type="entry name" value="SPHINGOSINE-1-PHOSPHATE PHOSPHOHYDROLASE"/>
    <property type="match status" value="1"/>
</dbReference>
<dbReference type="Proteomes" id="UP000217528">
    <property type="component" value="Unassembled WGS sequence"/>
</dbReference>
<reference evidence="4 6" key="1">
    <citation type="submission" date="2016-04" db="EMBL/GenBank/DDBJ databases">
        <title>Genome sequence of Methanosphaera cuniculi DSM 4103.</title>
        <authorList>
            <person name="Poehlein A."/>
            <person name="Seedorf H."/>
            <person name="Daniel R."/>
        </authorList>
    </citation>
    <scope>NUCLEOTIDE SEQUENCE [LARGE SCALE GENOMIC DNA]</scope>
    <source>
        <strain evidence="4 6">DSM 4103</strain>
    </source>
</reference>
<evidence type="ECO:0000313" key="6">
    <source>
        <dbReference type="Proteomes" id="UP000246004"/>
    </source>
</evidence>
<keyword evidence="5" id="KW-1185">Reference proteome</keyword>
<keyword evidence="1" id="KW-0812">Transmembrane</keyword>
<keyword evidence="4" id="KW-0378">Hydrolase</keyword>
<dbReference type="PANTHER" id="PTHR14969:SF13">
    <property type="entry name" value="AT30094P"/>
    <property type="match status" value="1"/>
</dbReference>
<feature type="domain" description="Phosphatidic acid phosphatase type 2/haloperoxidase" evidence="2">
    <location>
        <begin position="35"/>
        <end position="142"/>
    </location>
</feature>
<comment type="caution">
    <text evidence="3">The sequence shown here is derived from an EMBL/GenBank/DDBJ whole genome shotgun (WGS) entry which is preliminary data.</text>
</comment>
<feature type="transmembrane region" description="Helical" evidence="1">
    <location>
        <begin position="127"/>
        <end position="146"/>
    </location>
</feature>
<dbReference type="EMBL" id="LWMS01000042">
    <property type="protein sequence ID" value="PWL07929.1"/>
    <property type="molecule type" value="Genomic_DNA"/>
</dbReference>
<dbReference type="AlphaFoldDB" id="A0A2A2HDQ7"/>
<reference evidence="3 5" key="2">
    <citation type="journal article" date="2017" name="BMC Genomics">
        <title>Genomic analysis of methanogenic archaea reveals a shift towards energy conservation.</title>
        <authorList>
            <person name="Gilmore S.P."/>
            <person name="Henske J.K."/>
            <person name="Sexton J.A."/>
            <person name="Solomon K.V."/>
            <person name="Seppala S."/>
            <person name="Yoo J.I."/>
            <person name="Huyett L.M."/>
            <person name="Pressman A."/>
            <person name="Cogan J.Z."/>
            <person name="Kivenson V."/>
            <person name="Peng X."/>
            <person name="Tan Y."/>
            <person name="Valentine D.L."/>
            <person name="O'Malley M.A."/>
        </authorList>
    </citation>
    <scope>NUCLEOTIDE SEQUENCE [LARGE SCALE GENOMIC DNA]</scope>
    <source>
        <strain evidence="3 5">1R-7</strain>
    </source>
</reference>
<gene>
    <name evidence="4" type="primary">bcrC</name>
    <name evidence="3" type="ORF">ASJ82_00470</name>
    <name evidence="4" type="ORF">MSCUN_11720</name>
</gene>
<evidence type="ECO:0000259" key="2">
    <source>
        <dbReference type="SMART" id="SM00014"/>
    </source>
</evidence>